<dbReference type="Gene3D" id="3.40.50.2000">
    <property type="entry name" value="Glycogen Phosphorylase B"/>
    <property type="match status" value="2"/>
</dbReference>
<reference evidence="3 4" key="2">
    <citation type="submission" date="2020-03" db="EMBL/GenBank/DDBJ databases">
        <authorList>
            <person name="Ichikawa N."/>
            <person name="Kimura A."/>
            <person name="Kitahashi Y."/>
            <person name="Uohara A."/>
        </authorList>
    </citation>
    <scope>NUCLEOTIDE SEQUENCE [LARGE SCALE GENOMIC DNA]</scope>
    <source>
        <strain evidence="3 4">NBRC 107702</strain>
    </source>
</reference>
<keyword evidence="4" id="KW-1185">Reference proteome</keyword>
<keyword evidence="2 3" id="KW-0808">Transferase</keyword>
<dbReference type="InterPro" id="IPR002201">
    <property type="entry name" value="Glyco_trans_9"/>
</dbReference>
<organism evidence="3 4">
    <name type="scientific">Phytohabitans flavus</name>
    <dbReference type="NCBI Taxonomy" id="1076124"/>
    <lineage>
        <taxon>Bacteria</taxon>
        <taxon>Bacillati</taxon>
        <taxon>Actinomycetota</taxon>
        <taxon>Actinomycetes</taxon>
        <taxon>Micromonosporales</taxon>
        <taxon>Micromonosporaceae</taxon>
    </lineage>
</organism>
<evidence type="ECO:0000256" key="1">
    <source>
        <dbReference type="ARBA" id="ARBA00022676"/>
    </source>
</evidence>
<proteinExistence type="predicted"/>
<dbReference type="GO" id="GO:0009244">
    <property type="term" value="P:lipopolysaccharide core region biosynthetic process"/>
    <property type="evidence" value="ECO:0007669"/>
    <property type="project" value="TreeGrafter"/>
</dbReference>
<accession>A0A6F8XR14</accession>
<reference evidence="3 4" key="1">
    <citation type="submission" date="2020-03" db="EMBL/GenBank/DDBJ databases">
        <title>Whole genome shotgun sequence of Phytohabitans flavus NBRC 107702.</title>
        <authorList>
            <person name="Komaki H."/>
            <person name="Tamura T."/>
        </authorList>
    </citation>
    <scope>NUCLEOTIDE SEQUENCE [LARGE SCALE GENOMIC DNA]</scope>
    <source>
        <strain evidence="3 4">NBRC 107702</strain>
    </source>
</reference>
<dbReference type="EMBL" id="AP022870">
    <property type="protein sequence ID" value="BCB76229.1"/>
    <property type="molecule type" value="Genomic_DNA"/>
</dbReference>
<dbReference type="Pfam" id="PF01075">
    <property type="entry name" value="Glyco_transf_9"/>
    <property type="match status" value="1"/>
</dbReference>
<dbReference type="PANTHER" id="PTHR30160">
    <property type="entry name" value="TETRAACYLDISACCHARIDE 4'-KINASE-RELATED"/>
    <property type="match status" value="1"/>
</dbReference>
<protein>
    <submittedName>
        <fullName evidence="3">LPS biosynthesis-related glycosyltransferase</fullName>
    </submittedName>
</protein>
<dbReference type="GO" id="GO:0008713">
    <property type="term" value="F:ADP-heptose-lipopolysaccharide heptosyltransferase activity"/>
    <property type="evidence" value="ECO:0007669"/>
    <property type="project" value="TreeGrafter"/>
</dbReference>
<sequence length="374" mass="39223">MGGLLDGVGRIAVLRANALGDLMFALPALDALRAAYPSAEIVLLGGPLHAELLTGRPGPVDGVAILPPIEGLRPPSPGEESVPVEDFLANARTAPFDLAVQIHGGGRTSNRIATALGARVTAGLRAPGSPPLDRWIPYVYYQAEIARYLEVVGLVGATPVTVQPTLAVTAADVAEARRVAGPPSRRRVVIHPGATDPRRRWSAERFGHVARELLSQGYEVVVTGTTDERAVVARVAEADRRIRTLVGELSLGGLVGLLAGAAVAVANDTGPLHVAAAVGTPSVGIYWVGNVINSAPPYRARHRPIPSWRVHCPVCGADCTRDLYPARPGDGCVHSDSFVDDIPPEEVLQAVYDLTDPRRAASGPMAGQRAGIGY</sequence>
<dbReference type="SUPFAM" id="SSF53756">
    <property type="entry name" value="UDP-Glycosyltransferase/glycogen phosphorylase"/>
    <property type="match status" value="1"/>
</dbReference>
<dbReference type="GO" id="GO:0005829">
    <property type="term" value="C:cytosol"/>
    <property type="evidence" value="ECO:0007669"/>
    <property type="project" value="TreeGrafter"/>
</dbReference>
<keyword evidence="1" id="KW-0328">Glycosyltransferase</keyword>
<evidence type="ECO:0000256" key="2">
    <source>
        <dbReference type="ARBA" id="ARBA00022679"/>
    </source>
</evidence>
<dbReference type="PANTHER" id="PTHR30160:SF1">
    <property type="entry name" value="LIPOPOLYSACCHARIDE 1,2-N-ACETYLGLUCOSAMINETRANSFERASE-RELATED"/>
    <property type="match status" value="1"/>
</dbReference>
<dbReference type="AlphaFoldDB" id="A0A6F8XR14"/>
<gene>
    <name evidence="3" type="ORF">Pflav_026390</name>
</gene>
<name>A0A6F8XR14_9ACTN</name>
<dbReference type="Proteomes" id="UP000502508">
    <property type="component" value="Chromosome"/>
</dbReference>
<evidence type="ECO:0000313" key="4">
    <source>
        <dbReference type="Proteomes" id="UP000502508"/>
    </source>
</evidence>
<dbReference type="InterPro" id="IPR051199">
    <property type="entry name" value="LPS_LOS_Heptosyltrfase"/>
</dbReference>
<dbReference type="CDD" id="cd03789">
    <property type="entry name" value="GT9_LPS_heptosyltransferase"/>
    <property type="match status" value="1"/>
</dbReference>
<evidence type="ECO:0000313" key="3">
    <source>
        <dbReference type="EMBL" id="BCB76229.1"/>
    </source>
</evidence>
<dbReference type="KEGG" id="pfla:Pflav_026390"/>